<comment type="caution">
    <text evidence="7">The sequence shown here is derived from an EMBL/GenBank/DDBJ whole genome shotgun (WGS) entry which is preliminary data.</text>
</comment>
<name>A0A0R2JEZ6_9LACO</name>
<dbReference type="SUPFAM" id="SSF158911">
    <property type="entry name" value="NEAT domain-like"/>
    <property type="match status" value="2"/>
</dbReference>
<protein>
    <recommendedName>
        <fullName evidence="6">NEAT domain-containing protein</fullName>
    </recommendedName>
</protein>
<feature type="transmembrane region" description="Helical" evidence="4">
    <location>
        <begin position="651"/>
        <end position="674"/>
    </location>
</feature>
<feature type="compositionally biased region" description="Basic and acidic residues" evidence="3">
    <location>
        <begin position="163"/>
        <end position="229"/>
    </location>
</feature>
<keyword evidence="4" id="KW-1133">Transmembrane helix</keyword>
<evidence type="ECO:0000259" key="6">
    <source>
        <dbReference type="Pfam" id="PF05031"/>
    </source>
</evidence>
<keyword evidence="4" id="KW-0812">Transmembrane</keyword>
<dbReference type="CDD" id="cd06920">
    <property type="entry name" value="NEAT"/>
    <property type="match status" value="1"/>
</dbReference>
<dbReference type="OrthoDB" id="2149741at2"/>
<dbReference type="Proteomes" id="UP000051673">
    <property type="component" value="Unassembled WGS sequence"/>
</dbReference>
<feature type="region of interest" description="Disordered" evidence="3">
    <location>
        <begin position="598"/>
        <end position="628"/>
    </location>
</feature>
<evidence type="ECO:0000256" key="3">
    <source>
        <dbReference type="SAM" id="MobiDB-lite"/>
    </source>
</evidence>
<feature type="compositionally biased region" description="Polar residues" evidence="3">
    <location>
        <begin position="413"/>
        <end position="422"/>
    </location>
</feature>
<evidence type="ECO:0000256" key="5">
    <source>
        <dbReference type="SAM" id="SignalP"/>
    </source>
</evidence>
<gene>
    <name evidence="7" type="ORF">IV67_GL000968</name>
</gene>
<organism evidence="7 8">
    <name type="scientific">Weissella minor</name>
    <dbReference type="NCBI Taxonomy" id="1620"/>
    <lineage>
        <taxon>Bacteria</taxon>
        <taxon>Bacillati</taxon>
        <taxon>Bacillota</taxon>
        <taxon>Bacilli</taxon>
        <taxon>Lactobacillales</taxon>
        <taxon>Lactobacillaceae</taxon>
        <taxon>Weissella</taxon>
    </lineage>
</organism>
<dbReference type="GO" id="GO:0030313">
    <property type="term" value="C:cell envelope"/>
    <property type="evidence" value="ECO:0007669"/>
    <property type="project" value="UniProtKB-SubCell"/>
</dbReference>
<evidence type="ECO:0000313" key="8">
    <source>
        <dbReference type="Proteomes" id="UP000051673"/>
    </source>
</evidence>
<dbReference type="RefSeq" id="WP_057788694.1">
    <property type="nucleotide sequence ID" value="NZ_JQCD01000031.1"/>
</dbReference>
<evidence type="ECO:0000256" key="1">
    <source>
        <dbReference type="ARBA" id="ARBA00004196"/>
    </source>
</evidence>
<dbReference type="Gene3D" id="2.60.40.1850">
    <property type="match status" value="3"/>
</dbReference>
<keyword evidence="8" id="KW-1185">Reference proteome</keyword>
<feature type="chain" id="PRO_5038922790" description="NEAT domain-containing protein" evidence="5">
    <location>
        <begin position="18"/>
        <end position="676"/>
    </location>
</feature>
<feature type="region of interest" description="Disordered" evidence="3">
    <location>
        <begin position="391"/>
        <end position="424"/>
    </location>
</feature>
<keyword evidence="4" id="KW-0472">Membrane</keyword>
<keyword evidence="2 5" id="KW-0732">Signal</keyword>
<feature type="signal peptide" evidence="5">
    <location>
        <begin position="1"/>
        <end position="17"/>
    </location>
</feature>
<dbReference type="InterPro" id="IPR037250">
    <property type="entry name" value="NEAT_dom_sf"/>
</dbReference>
<evidence type="ECO:0000256" key="2">
    <source>
        <dbReference type="ARBA" id="ARBA00022729"/>
    </source>
</evidence>
<dbReference type="InterPro" id="IPR006635">
    <property type="entry name" value="NEAT_dom"/>
</dbReference>
<reference evidence="7 8" key="1">
    <citation type="journal article" date="2015" name="Genome Announc.">
        <title>Expanding the biotechnology potential of lactobacilli through comparative genomics of 213 strains and associated genera.</title>
        <authorList>
            <person name="Sun Z."/>
            <person name="Harris H.M."/>
            <person name="McCann A."/>
            <person name="Guo C."/>
            <person name="Argimon S."/>
            <person name="Zhang W."/>
            <person name="Yang X."/>
            <person name="Jeffery I.B."/>
            <person name="Cooney J.C."/>
            <person name="Kagawa T.F."/>
            <person name="Liu W."/>
            <person name="Song Y."/>
            <person name="Salvetti E."/>
            <person name="Wrobel A."/>
            <person name="Rasinkangas P."/>
            <person name="Parkhill J."/>
            <person name="Rea M.C."/>
            <person name="O'Sullivan O."/>
            <person name="Ritari J."/>
            <person name="Douillard F.P."/>
            <person name="Paul Ross R."/>
            <person name="Yang R."/>
            <person name="Briner A.E."/>
            <person name="Felis G.E."/>
            <person name="de Vos W.M."/>
            <person name="Barrangou R."/>
            <person name="Klaenhammer T.R."/>
            <person name="Caufield P.W."/>
            <person name="Cui Y."/>
            <person name="Zhang H."/>
            <person name="O'Toole P.W."/>
        </authorList>
    </citation>
    <scope>NUCLEOTIDE SEQUENCE [LARGE SCALE GENOMIC DNA]</scope>
    <source>
        <strain evidence="7 8">DSM 20014</strain>
    </source>
</reference>
<feature type="domain" description="NEAT" evidence="6">
    <location>
        <begin position="44"/>
        <end position="146"/>
    </location>
</feature>
<dbReference type="PATRIC" id="fig|1620.3.peg.984"/>
<evidence type="ECO:0000313" key="7">
    <source>
        <dbReference type="EMBL" id="KRN75922.1"/>
    </source>
</evidence>
<proteinExistence type="predicted"/>
<dbReference type="STRING" id="1620.IV67_GL000968"/>
<evidence type="ECO:0000256" key="4">
    <source>
        <dbReference type="SAM" id="Phobius"/>
    </source>
</evidence>
<accession>A0A0R2JEZ6</accession>
<dbReference type="EMBL" id="JQCD01000031">
    <property type="protein sequence ID" value="KRN75922.1"/>
    <property type="molecule type" value="Genomic_DNA"/>
</dbReference>
<comment type="subcellular location">
    <subcellularLocation>
        <location evidence="1">Cell envelope</location>
    </subcellularLocation>
</comment>
<dbReference type="AlphaFoldDB" id="A0A0R2JEZ6"/>
<dbReference type="Pfam" id="PF05031">
    <property type="entry name" value="NEAT"/>
    <property type="match status" value="1"/>
</dbReference>
<feature type="compositionally biased region" description="Low complexity" evidence="3">
    <location>
        <begin position="598"/>
        <end position="623"/>
    </location>
</feature>
<sequence>MKIKNTMVLLFSSAVLGSTLMVTNPQVNPVIHADQAVSTVANTTLPDGHYVVPVRYQKENTNDQSTMTQYMGTQVTIDIVNGQAKLTIPAKNKTTADMLKKFTVSGKTAVRQGNNFVVTGIPANGLSKVIKGHVDVELPGVIKESQPVDLQLTLPKPAPDQNKSAEDAAKKQSEAEQRAADAKAKSEAEQKAADAKAKSEAEKQAADAKAKSEAEKKAADAKAKSESTKKQNSKKQSSKKSTSQKKQSSKKNTSKKSTSNKSQSKKTNSKKSTSNKVKEVTYTARYVKSGTSTTSTMNQYMKPSATMYQRNGDQYVILHAAGPQQNKMIQSMTLEGKASTERRGNDFYFNLGKRNLQTKKQVTLNGRVHVELPGIISERQPFSIKLGGRHEKNNVRQTNLPTGKAKAAPNEGRGTSSTSVAQGATTPMTTPAAAVAVTNGGVSTAKDSYYNYAAQYLKQGTSQSSVMQNYMLNAAHVEINGSMAKVTIFAKDAKSAQMITNLRLGGQTAHRSGNGFTFTIAKSALSSIITGHVDVSIPGVFSESQPFSLRLTPGFSGAPAGGSASNDASADPMSAAFSGGNANMMSAMMNSNAPAASLMTNQAGNNKNNNNNNHSKQNNGSKQANNADNIQDADPAAQAANKQKSDMNNTFLSIGGIISAVLGYIGTTLGWALFKG</sequence>
<feature type="region of interest" description="Disordered" evidence="3">
    <location>
        <begin position="152"/>
        <end position="277"/>
    </location>
</feature>